<name>A0A8D8CSW5_CULPI</name>
<dbReference type="AlphaFoldDB" id="A0A8D8CSW5"/>
<reference evidence="2" key="1">
    <citation type="submission" date="2021-05" db="EMBL/GenBank/DDBJ databases">
        <authorList>
            <person name="Alioto T."/>
            <person name="Alioto T."/>
            <person name="Gomez Garrido J."/>
        </authorList>
    </citation>
    <scope>NUCLEOTIDE SEQUENCE</scope>
</reference>
<feature type="region of interest" description="Disordered" evidence="1">
    <location>
        <begin position="119"/>
        <end position="168"/>
    </location>
</feature>
<feature type="compositionally biased region" description="Low complexity" evidence="1">
    <location>
        <begin position="133"/>
        <end position="146"/>
    </location>
</feature>
<evidence type="ECO:0000313" key="2">
    <source>
        <dbReference type="EMBL" id="CAG6496326.1"/>
    </source>
</evidence>
<protein>
    <submittedName>
        <fullName evidence="2">(northern house mosquito) hypothetical protein</fullName>
    </submittedName>
</protein>
<organism evidence="2">
    <name type="scientific">Culex pipiens</name>
    <name type="common">House mosquito</name>
    <dbReference type="NCBI Taxonomy" id="7175"/>
    <lineage>
        <taxon>Eukaryota</taxon>
        <taxon>Metazoa</taxon>
        <taxon>Ecdysozoa</taxon>
        <taxon>Arthropoda</taxon>
        <taxon>Hexapoda</taxon>
        <taxon>Insecta</taxon>
        <taxon>Pterygota</taxon>
        <taxon>Neoptera</taxon>
        <taxon>Endopterygota</taxon>
        <taxon>Diptera</taxon>
        <taxon>Nematocera</taxon>
        <taxon>Culicoidea</taxon>
        <taxon>Culicidae</taxon>
        <taxon>Culicinae</taxon>
        <taxon>Culicini</taxon>
        <taxon>Culex</taxon>
        <taxon>Culex</taxon>
    </lineage>
</organism>
<sequence>MLINGAINIKRINESETSAAPKLKKLKTQQIRHKRHVFPQKSLTKSVCVCVISYELAQHALNSRATGASRAYFCPLGSSSWVRTLLILDSRMQQTPAFCSASGRSRIGDVDAVFTPTQTHVRGRSVRPDSCGRPRQLGRLPLSLPRPSRPVPYTDRPAPVYVRRAGDR</sequence>
<dbReference type="EMBL" id="HBUE01130728">
    <property type="protein sequence ID" value="CAG6496326.1"/>
    <property type="molecule type" value="Transcribed_RNA"/>
</dbReference>
<accession>A0A8D8CSW5</accession>
<proteinExistence type="predicted"/>
<evidence type="ECO:0000256" key="1">
    <source>
        <dbReference type="SAM" id="MobiDB-lite"/>
    </source>
</evidence>